<dbReference type="InterPro" id="IPR012337">
    <property type="entry name" value="RNaseH-like_sf"/>
</dbReference>
<proteinExistence type="predicted"/>
<dbReference type="PANTHER" id="PTHR46889">
    <property type="entry name" value="TRANSPOSASE INSF FOR INSERTION SEQUENCE IS3B-RELATED"/>
    <property type="match status" value="1"/>
</dbReference>
<comment type="caution">
    <text evidence="2">The sequence shown here is derived from an EMBL/GenBank/DDBJ whole genome shotgun (WGS) entry which is preliminary data.</text>
</comment>
<dbReference type="SUPFAM" id="SSF53098">
    <property type="entry name" value="Ribonuclease H-like"/>
    <property type="match status" value="1"/>
</dbReference>
<dbReference type="STRING" id="1385521.N803_06425"/>
<evidence type="ECO:0000313" key="2">
    <source>
        <dbReference type="EMBL" id="KGN35543.1"/>
    </source>
</evidence>
<dbReference type="eggNOG" id="COG2801">
    <property type="taxonomic scope" value="Bacteria"/>
</dbReference>
<gene>
    <name evidence="2" type="ORF">N803_06425</name>
</gene>
<sequence>MLQRPVEPAVYCSKDYAKLCGQLGVTQSMGAVGSSADNALAESFNATIKREVLQDAACWPDELTCRRQVFRWLVRYNNRRRHSWCGYLSPSTYEARRAATLPTAA</sequence>
<feature type="domain" description="Integrase catalytic" evidence="1">
    <location>
        <begin position="1"/>
        <end position="98"/>
    </location>
</feature>
<reference evidence="2 3" key="1">
    <citation type="submission" date="2013-08" db="EMBL/GenBank/DDBJ databases">
        <title>The genome sequence of Knoellia subterranea.</title>
        <authorList>
            <person name="Zhu W."/>
            <person name="Wang G."/>
        </authorList>
    </citation>
    <scope>NUCLEOTIDE SEQUENCE [LARGE SCALE GENOMIC DNA]</scope>
    <source>
        <strain evidence="2 3">KCTC 19937</strain>
    </source>
</reference>
<accession>A0A0A0JEK3</accession>
<dbReference type="Proteomes" id="UP000030011">
    <property type="component" value="Unassembled WGS sequence"/>
</dbReference>
<dbReference type="InterPro" id="IPR036397">
    <property type="entry name" value="RNaseH_sf"/>
</dbReference>
<dbReference type="AlphaFoldDB" id="A0A0A0JEK3"/>
<dbReference type="GO" id="GO:0003676">
    <property type="term" value="F:nucleic acid binding"/>
    <property type="evidence" value="ECO:0007669"/>
    <property type="project" value="InterPro"/>
</dbReference>
<dbReference type="PANTHER" id="PTHR46889:SF4">
    <property type="entry name" value="TRANSPOSASE INSO FOR INSERTION SEQUENCE ELEMENT IS911B-RELATED"/>
    <property type="match status" value="1"/>
</dbReference>
<dbReference type="Gene3D" id="3.30.420.10">
    <property type="entry name" value="Ribonuclease H-like superfamily/Ribonuclease H"/>
    <property type="match status" value="1"/>
</dbReference>
<dbReference type="InterPro" id="IPR001584">
    <property type="entry name" value="Integrase_cat-core"/>
</dbReference>
<name>A0A0A0JEK3_9MICO</name>
<dbReference type="Pfam" id="PF13683">
    <property type="entry name" value="rve_3"/>
    <property type="match status" value="1"/>
</dbReference>
<dbReference type="PROSITE" id="PS50994">
    <property type="entry name" value="INTEGRASE"/>
    <property type="match status" value="1"/>
</dbReference>
<keyword evidence="3" id="KW-1185">Reference proteome</keyword>
<evidence type="ECO:0000313" key="3">
    <source>
        <dbReference type="Proteomes" id="UP000030011"/>
    </source>
</evidence>
<protein>
    <submittedName>
        <fullName evidence="2">Transposase</fullName>
    </submittedName>
</protein>
<dbReference type="InterPro" id="IPR050900">
    <property type="entry name" value="Transposase_IS3/IS150/IS904"/>
</dbReference>
<organism evidence="2 3">
    <name type="scientific">Knoellia subterranea KCTC 19937</name>
    <dbReference type="NCBI Taxonomy" id="1385521"/>
    <lineage>
        <taxon>Bacteria</taxon>
        <taxon>Bacillati</taxon>
        <taxon>Actinomycetota</taxon>
        <taxon>Actinomycetes</taxon>
        <taxon>Micrococcales</taxon>
        <taxon>Intrasporangiaceae</taxon>
        <taxon>Knoellia</taxon>
    </lineage>
</organism>
<evidence type="ECO:0000259" key="1">
    <source>
        <dbReference type="PROSITE" id="PS50994"/>
    </source>
</evidence>
<dbReference type="GO" id="GO:0015074">
    <property type="term" value="P:DNA integration"/>
    <property type="evidence" value="ECO:0007669"/>
    <property type="project" value="InterPro"/>
</dbReference>
<dbReference type="EMBL" id="AVPK01000018">
    <property type="protein sequence ID" value="KGN35543.1"/>
    <property type="molecule type" value="Genomic_DNA"/>
</dbReference>